<dbReference type="Pfam" id="PF00078">
    <property type="entry name" value="RVT_1"/>
    <property type="match status" value="1"/>
</dbReference>
<sequence length="1012" mass="116044">MVQKEDGTLTGDDKAVRSIFLNYFRNLYSPIRMQDETATAAQEARHEVFQQLDQNPLQKIPQTGHQRIISLPDYHEVKRVLFELGPDKSPGPDGLTARFFQQNWHVVGSDVVAQIKLIFQNEEIPDDWLKGYVTLIPKNAEPLTPAEYRPISVGNIIYRLVMKLVANRLRPFLKKIISKEQTAFLQGRCIADNILLVKEILHSFSQLSFKQHAFLMKADINKAFDKLDWQFMKFAMQYLNVPTKIINIMLSAYSRSKITININGKGDGFLTPTQGLRQGCPMSPYVFIISMEIFSRMLQGAMRNAMINGVKVAKTSPHLTHVVYADDLILMGEVREAELQIFGKLLDSFALASGLCINPQKSGVWFSRACTVSEIDRVKVQWQARRVHGEERYLGIMIGQKGDIKNNGRRLLEKIRSKLTGWKSQLLSHAGRLVLIKSVLMSLPVYAMTLEMLPKGIIKEINSLMAKFFWGKLGQDRYMAFVGWQKVCKPIEIGGLGVKDLDKFGEALFMKVVWALMADEDKIWVQICKSKYYPTVGFWRAKNTGGCSKMWGQVVKKREFFQNQVQWKLGNGRKVNAISQPWFPNWNVQGEATIRDRKLKVCSLLQEDTGDWNIHELTRLFQPYQIQTIVGEINKPGLLSDEVDCLVWHKAKNGKYIVKEGYKELTQEINETVNEHDVEWQVIWKCKNISPKVKVFLWRLLHKGLPLGANMHARIQNYDPICQRCHQESEYEMHCIFFCNTSRQVWFGSQLGVRVHELSLNIATTVIQIMKGLNEDDSGLFANIMWEIWKERNKTVIENRPFKPHDVLQRVKMMGASTVQVAIPFKPKPHSTVQERYEYSAQGWQVVLDASWDITGRAGGAFVIYDRGCLHSIGLCSFEVHDAFHAEAVILREAGRYMYEHMNIPSVIRIQFFSDCMSLVLAVNHGEEENLPSWRATRVVKELIGLLEDKSEGMSVHHVQRKAVGQAHGLANVARRNRINYLGAPHMVFHQEARLNQVLDELFFQRVPDAPP</sequence>
<protein>
    <submittedName>
        <fullName evidence="2">RNA-directed DNA polymerase (Reverse transcriptase)-related family protein</fullName>
    </submittedName>
</protein>
<accession>A0AAV8CM15</accession>
<keyword evidence="2" id="KW-0548">Nucleotidyltransferase</keyword>
<dbReference type="CDD" id="cd06222">
    <property type="entry name" value="RNase_H_like"/>
    <property type="match status" value="1"/>
</dbReference>
<evidence type="ECO:0000313" key="3">
    <source>
        <dbReference type="Proteomes" id="UP001140206"/>
    </source>
</evidence>
<evidence type="ECO:0000259" key="1">
    <source>
        <dbReference type="PROSITE" id="PS50878"/>
    </source>
</evidence>
<dbReference type="CDD" id="cd01650">
    <property type="entry name" value="RT_nLTR_like"/>
    <property type="match status" value="1"/>
</dbReference>
<dbReference type="PANTHER" id="PTHR33116">
    <property type="entry name" value="REVERSE TRANSCRIPTASE ZINC-BINDING DOMAIN-CONTAINING PROTEIN-RELATED-RELATED"/>
    <property type="match status" value="1"/>
</dbReference>
<dbReference type="InterPro" id="IPR026960">
    <property type="entry name" value="RVT-Znf"/>
</dbReference>
<dbReference type="PANTHER" id="PTHR33116:SF78">
    <property type="entry name" value="OS12G0587133 PROTEIN"/>
    <property type="match status" value="1"/>
</dbReference>
<reference evidence="2" key="1">
    <citation type="submission" date="2022-08" db="EMBL/GenBank/DDBJ databases">
        <authorList>
            <person name="Marques A."/>
        </authorList>
    </citation>
    <scope>NUCLEOTIDE SEQUENCE</scope>
    <source>
        <strain evidence="2">RhyPub2mFocal</strain>
        <tissue evidence="2">Leaves</tissue>
    </source>
</reference>
<feature type="domain" description="Reverse transcriptase" evidence="1">
    <location>
        <begin position="117"/>
        <end position="398"/>
    </location>
</feature>
<keyword evidence="2" id="KW-0695">RNA-directed DNA polymerase</keyword>
<dbReference type="Proteomes" id="UP001140206">
    <property type="component" value="Chromosome 5"/>
</dbReference>
<dbReference type="AlphaFoldDB" id="A0AAV8CM15"/>
<dbReference type="PROSITE" id="PS50878">
    <property type="entry name" value="RT_POL"/>
    <property type="match status" value="1"/>
</dbReference>
<dbReference type="SUPFAM" id="SSF56672">
    <property type="entry name" value="DNA/RNA polymerases"/>
    <property type="match status" value="1"/>
</dbReference>
<dbReference type="InterPro" id="IPR043502">
    <property type="entry name" value="DNA/RNA_pol_sf"/>
</dbReference>
<keyword evidence="3" id="KW-1185">Reference proteome</keyword>
<keyword evidence="2" id="KW-0808">Transferase</keyword>
<name>A0AAV8CM15_9POAL</name>
<dbReference type="Pfam" id="PF13966">
    <property type="entry name" value="zf-RVT"/>
    <property type="match status" value="1"/>
</dbReference>
<dbReference type="GO" id="GO:0003964">
    <property type="term" value="F:RNA-directed DNA polymerase activity"/>
    <property type="evidence" value="ECO:0007669"/>
    <property type="project" value="UniProtKB-KW"/>
</dbReference>
<evidence type="ECO:0000313" key="2">
    <source>
        <dbReference type="EMBL" id="KAJ4755501.1"/>
    </source>
</evidence>
<dbReference type="EMBL" id="JAMFTS010000005">
    <property type="protein sequence ID" value="KAJ4755501.1"/>
    <property type="molecule type" value="Genomic_DNA"/>
</dbReference>
<comment type="caution">
    <text evidence="2">The sequence shown here is derived from an EMBL/GenBank/DDBJ whole genome shotgun (WGS) entry which is preliminary data.</text>
</comment>
<dbReference type="InterPro" id="IPR000477">
    <property type="entry name" value="RT_dom"/>
</dbReference>
<organism evidence="2 3">
    <name type="scientific">Rhynchospora pubera</name>
    <dbReference type="NCBI Taxonomy" id="906938"/>
    <lineage>
        <taxon>Eukaryota</taxon>
        <taxon>Viridiplantae</taxon>
        <taxon>Streptophyta</taxon>
        <taxon>Embryophyta</taxon>
        <taxon>Tracheophyta</taxon>
        <taxon>Spermatophyta</taxon>
        <taxon>Magnoliopsida</taxon>
        <taxon>Liliopsida</taxon>
        <taxon>Poales</taxon>
        <taxon>Cyperaceae</taxon>
        <taxon>Cyperoideae</taxon>
        <taxon>Rhynchosporeae</taxon>
        <taxon>Rhynchospora</taxon>
    </lineage>
</organism>
<proteinExistence type="predicted"/>
<gene>
    <name evidence="2" type="ORF">LUZ62_089906</name>
</gene>
<dbReference type="InterPro" id="IPR044730">
    <property type="entry name" value="RNase_H-like_dom_plant"/>
</dbReference>